<dbReference type="EMBL" id="JACMSC010000013">
    <property type="protein sequence ID" value="KAG6493111.1"/>
    <property type="molecule type" value="Genomic_DNA"/>
</dbReference>
<dbReference type="InterPro" id="IPR051320">
    <property type="entry name" value="Viral_Replic_Matur_Polypro"/>
</dbReference>
<dbReference type="AlphaFoldDB" id="A0A8J5KLW5"/>
<dbReference type="PANTHER" id="PTHR33064">
    <property type="entry name" value="POL PROTEIN"/>
    <property type="match status" value="1"/>
</dbReference>
<reference evidence="1 2" key="1">
    <citation type="submission" date="2020-08" db="EMBL/GenBank/DDBJ databases">
        <title>Plant Genome Project.</title>
        <authorList>
            <person name="Zhang R.-G."/>
        </authorList>
    </citation>
    <scope>NUCLEOTIDE SEQUENCE [LARGE SCALE GENOMIC DNA]</scope>
    <source>
        <tissue evidence="1">Rhizome</tissue>
    </source>
</reference>
<evidence type="ECO:0000313" key="2">
    <source>
        <dbReference type="Proteomes" id="UP000734854"/>
    </source>
</evidence>
<protein>
    <recommendedName>
        <fullName evidence="3">Polyprotein</fullName>
    </recommendedName>
</protein>
<sequence length="189" mass="21083">MKIDSSTIEFLGVVIGPSTIKLQAHIISKMAFFKDQELATAKGLRSWLGLLNYCRSYIPNLGRLLGPLYSKTSPNGERKMNSHDWALIHKIKKVITDLPDLAIPPEQCYIILETDGYMDGWGGICKWKPQKYDAKFEEKRCAYASGKYSPIKSTIDAEIHAVMNSMDSFLPPFLPPAISFVGALLSLLA</sequence>
<dbReference type="PANTHER" id="PTHR33064:SF37">
    <property type="entry name" value="RIBONUCLEASE H"/>
    <property type="match status" value="1"/>
</dbReference>
<keyword evidence="2" id="KW-1185">Reference proteome</keyword>
<evidence type="ECO:0000313" key="1">
    <source>
        <dbReference type="EMBL" id="KAG6493111.1"/>
    </source>
</evidence>
<accession>A0A8J5KLW5</accession>
<dbReference type="Proteomes" id="UP000734854">
    <property type="component" value="Unassembled WGS sequence"/>
</dbReference>
<proteinExistence type="predicted"/>
<organism evidence="1 2">
    <name type="scientific">Zingiber officinale</name>
    <name type="common">Ginger</name>
    <name type="synonym">Amomum zingiber</name>
    <dbReference type="NCBI Taxonomy" id="94328"/>
    <lineage>
        <taxon>Eukaryota</taxon>
        <taxon>Viridiplantae</taxon>
        <taxon>Streptophyta</taxon>
        <taxon>Embryophyta</taxon>
        <taxon>Tracheophyta</taxon>
        <taxon>Spermatophyta</taxon>
        <taxon>Magnoliopsida</taxon>
        <taxon>Liliopsida</taxon>
        <taxon>Zingiberales</taxon>
        <taxon>Zingiberaceae</taxon>
        <taxon>Zingiber</taxon>
    </lineage>
</organism>
<comment type="caution">
    <text evidence="1">The sequence shown here is derived from an EMBL/GenBank/DDBJ whole genome shotgun (WGS) entry which is preliminary data.</text>
</comment>
<gene>
    <name evidence="1" type="ORF">ZIOFF_048088</name>
</gene>
<dbReference type="Gene3D" id="3.30.70.270">
    <property type="match status" value="1"/>
</dbReference>
<dbReference type="InterPro" id="IPR043128">
    <property type="entry name" value="Rev_trsase/Diguanyl_cyclase"/>
</dbReference>
<name>A0A8J5KLW5_ZINOF</name>
<evidence type="ECO:0008006" key="3">
    <source>
        <dbReference type="Google" id="ProtNLM"/>
    </source>
</evidence>
<dbReference type="SUPFAM" id="SSF56672">
    <property type="entry name" value="DNA/RNA polymerases"/>
    <property type="match status" value="1"/>
</dbReference>
<dbReference type="InterPro" id="IPR043502">
    <property type="entry name" value="DNA/RNA_pol_sf"/>
</dbReference>